<proteinExistence type="predicted"/>
<dbReference type="PANTHER" id="PTHR33055">
    <property type="entry name" value="TRANSPOSASE FOR INSERTION SEQUENCE ELEMENT IS1111A"/>
    <property type="match status" value="1"/>
</dbReference>
<gene>
    <name evidence="2" type="ORF">ATE80_13750</name>
</gene>
<evidence type="ECO:0000313" key="3">
    <source>
        <dbReference type="Proteomes" id="UP000054011"/>
    </source>
</evidence>
<dbReference type="Proteomes" id="UP000054011">
    <property type="component" value="Unassembled WGS sequence"/>
</dbReference>
<protein>
    <recommendedName>
        <fullName evidence="1">Transposase IS116/IS110/IS902 C-terminal domain-containing protein</fullName>
    </recommendedName>
</protein>
<evidence type="ECO:0000313" key="2">
    <source>
        <dbReference type="EMBL" id="KUH38248.1"/>
    </source>
</evidence>
<dbReference type="GO" id="GO:0006313">
    <property type="term" value="P:DNA transposition"/>
    <property type="evidence" value="ECO:0007669"/>
    <property type="project" value="InterPro"/>
</dbReference>
<dbReference type="Pfam" id="PF02371">
    <property type="entry name" value="Transposase_20"/>
    <property type="match status" value="1"/>
</dbReference>
<dbReference type="EMBL" id="LNSV01000029">
    <property type="protein sequence ID" value="KUH38248.1"/>
    <property type="molecule type" value="Genomic_DNA"/>
</dbReference>
<accession>A0A100Y5Y2</accession>
<comment type="caution">
    <text evidence="2">The sequence shown here is derived from an EMBL/GenBank/DDBJ whole genome shotgun (WGS) entry which is preliminary data.</text>
</comment>
<name>A0A100Y5Y2_9ACTN</name>
<dbReference type="InterPro" id="IPR047650">
    <property type="entry name" value="Transpos_IS110"/>
</dbReference>
<feature type="domain" description="Transposase IS116/IS110/IS902 C-terminal" evidence="1">
    <location>
        <begin position="3"/>
        <end position="70"/>
    </location>
</feature>
<organism evidence="2 3">
    <name type="scientific">Streptomyces kanasensis</name>
    <dbReference type="NCBI Taxonomy" id="936756"/>
    <lineage>
        <taxon>Bacteria</taxon>
        <taxon>Bacillati</taxon>
        <taxon>Actinomycetota</taxon>
        <taxon>Actinomycetes</taxon>
        <taxon>Kitasatosporales</taxon>
        <taxon>Streptomycetaceae</taxon>
        <taxon>Streptomyces</taxon>
    </lineage>
</organism>
<keyword evidence="3" id="KW-1185">Reference proteome</keyword>
<dbReference type="AlphaFoldDB" id="A0A100Y5Y2"/>
<dbReference type="STRING" id="936756.ATE80_13750"/>
<dbReference type="GO" id="GO:0003677">
    <property type="term" value="F:DNA binding"/>
    <property type="evidence" value="ECO:0007669"/>
    <property type="project" value="InterPro"/>
</dbReference>
<dbReference type="PANTHER" id="PTHR33055:SF3">
    <property type="entry name" value="PUTATIVE TRANSPOSASE FOR IS117-RELATED"/>
    <property type="match status" value="1"/>
</dbReference>
<dbReference type="InterPro" id="IPR003346">
    <property type="entry name" value="Transposase_20"/>
</dbReference>
<evidence type="ECO:0000259" key="1">
    <source>
        <dbReference type="Pfam" id="PF02371"/>
    </source>
</evidence>
<sequence>MSGARVLAEVGDDQERFADARALKAYAGAAPVTRASGRSRVVVARAVKNQRLASAGYMWAFAALRSHEPREHYDSRRSTGERHTAALRNLFNKLLGCLYHCLQNRIPYDPERAFAATVALAA</sequence>
<reference evidence="2 3" key="1">
    <citation type="submission" date="2015-11" db="EMBL/GenBank/DDBJ databases">
        <title>Genome-wide analysis reveals the secondary metabolome in Streptomyces kanasensis ZX01.</title>
        <authorList>
            <person name="Zhang G."/>
            <person name="Han L."/>
            <person name="Feng J."/>
            <person name="Zhang X."/>
        </authorList>
    </citation>
    <scope>NUCLEOTIDE SEQUENCE [LARGE SCALE GENOMIC DNA]</scope>
    <source>
        <strain evidence="2 3">ZX01</strain>
    </source>
</reference>
<dbReference type="GO" id="GO:0004803">
    <property type="term" value="F:transposase activity"/>
    <property type="evidence" value="ECO:0007669"/>
    <property type="project" value="InterPro"/>
</dbReference>